<name>A0A418YBE0_9GAMM</name>
<dbReference type="EMBL" id="QZCH01000025">
    <property type="protein sequence ID" value="RJG40283.1"/>
    <property type="molecule type" value="Genomic_DNA"/>
</dbReference>
<keyword evidence="2" id="KW-1185">Reference proteome</keyword>
<evidence type="ECO:0000313" key="1">
    <source>
        <dbReference type="EMBL" id="RJG40283.1"/>
    </source>
</evidence>
<dbReference type="OrthoDB" id="5768421at2"/>
<protein>
    <submittedName>
        <fullName evidence="1">Uncharacterized protein</fullName>
    </submittedName>
</protein>
<accession>A0A418YBE0</accession>
<sequence>MVLPDDKKLIVICRVEPGCLGPQGVDYIEDFCLYAEQSLLSVDSAYIRWRIIPRYDKSLPETQYMVADRKLSPEQGHKYMSMFDKNLEDFEEHLHEKLSELIDQHLGR</sequence>
<dbReference type="RefSeq" id="WP_119911828.1">
    <property type="nucleotide sequence ID" value="NZ_QZCH01000025.1"/>
</dbReference>
<comment type="caution">
    <text evidence="1">The sequence shown here is derived from an EMBL/GenBank/DDBJ whole genome shotgun (WGS) entry which is preliminary data.</text>
</comment>
<proteinExistence type="predicted"/>
<dbReference type="Proteomes" id="UP000283255">
    <property type="component" value="Unassembled WGS sequence"/>
</dbReference>
<reference evidence="1 2" key="1">
    <citation type="submission" date="2018-09" db="EMBL/GenBank/DDBJ databases">
        <authorList>
            <person name="Wang F."/>
        </authorList>
    </citation>
    <scope>NUCLEOTIDE SEQUENCE [LARGE SCALE GENOMIC DNA]</scope>
    <source>
        <strain evidence="1 2">PLHSC7-2</strain>
    </source>
</reference>
<gene>
    <name evidence="1" type="ORF">D1Z90_16120</name>
</gene>
<dbReference type="AlphaFoldDB" id="A0A418YBE0"/>
<organism evidence="1 2">
    <name type="scientific">Motilimonas pumila</name>
    <dbReference type="NCBI Taxonomy" id="2303987"/>
    <lineage>
        <taxon>Bacteria</taxon>
        <taxon>Pseudomonadati</taxon>
        <taxon>Pseudomonadota</taxon>
        <taxon>Gammaproteobacteria</taxon>
        <taxon>Alteromonadales</taxon>
        <taxon>Alteromonadales genera incertae sedis</taxon>
        <taxon>Motilimonas</taxon>
    </lineage>
</organism>
<reference evidence="1 2" key="2">
    <citation type="submission" date="2019-01" db="EMBL/GenBank/DDBJ databases">
        <title>Motilimonas pumilus sp. nov., isolated from the gut of sea cucumber (Apostichopus japonicus).</title>
        <authorList>
            <person name="Wang F.-Q."/>
            <person name="Ren L.-H."/>
            <person name="Lin Y.-W."/>
            <person name="Sun G.-H."/>
            <person name="Du Z.-J."/>
            <person name="Zhao J.-X."/>
            <person name="Liu X.-J."/>
            <person name="Liu L.-J."/>
        </authorList>
    </citation>
    <scope>NUCLEOTIDE SEQUENCE [LARGE SCALE GENOMIC DNA]</scope>
    <source>
        <strain evidence="1 2">PLHSC7-2</strain>
    </source>
</reference>
<evidence type="ECO:0000313" key="2">
    <source>
        <dbReference type="Proteomes" id="UP000283255"/>
    </source>
</evidence>